<dbReference type="EMBL" id="JBFNQD010000004">
    <property type="protein sequence ID" value="MEW9306778.1"/>
    <property type="molecule type" value="Genomic_DNA"/>
</dbReference>
<dbReference type="Pfam" id="PF00501">
    <property type="entry name" value="AMP-binding"/>
    <property type="match status" value="1"/>
</dbReference>
<feature type="domain" description="Condensation" evidence="4">
    <location>
        <begin position="468"/>
        <end position="734"/>
    </location>
</feature>
<evidence type="ECO:0000313" key="6">
    <source>
        <dbReference type="Proteomes" id="UP001555786"/>
    </source>
</evidence>
<sequence>MRELTIMQAAYWVGRQSAAAMGGVAAHLYAEFDHQGLDVGTLRRAVERLGEMHPMLRLRVSADGLQAVDGDGPALEVDDLSTLGEEAVAKALSAKRQAKTNQSLPIHLGRVCDLSLSLLPGDRCRLHVDTDMIAVDPQSFRRLMEDLARFYEDSDMPGQPRQASYFDYLTRMEADGELAARRERDREWWRSRLSEMPPAPALPSPEEPQAGICSDRLAAQLGPSEREALTRTARRHHLTLSTLMLGLFAAVLGASTPSRRFRLNVPMFHRLPYADGVDEMIGEFSNPLILPVTRVAGESVEHLCRRIGAEMTQAISHAAYPGPSIMRDLSRLNGEVQLAPVVFTAGLDLRGKLFSDRVTRTFGAMGFVISQGPQVALDAQVVSAYGGILINWDVRLDAIPEAWVKAMFETYLACVRHVATVPEALSQPVEAVLAACVESKPAAISHTGRPAAPEEPRSMAHSSAPERALTPLQRAYLLGRGDQFPLGGVAMQEFREYRGKLAIDEFKTRLHALVRTVPCLRNRIDAENLTQHVDDEARLNLDEIDLRGLPAAKAWERIDAMRESYAHHLHDLSLPPWHMLVFHLPQPQSGEGSYHSHAVFARFDALVVDGRSIATILRQLFGSAPLATSSLLAPAADRTLSAQAEREADAAYWTRKLETASEPPRLPWKRPLAEIRASRYERRSVTVPRDDFVKLTKVGAARTLFRHSVLTAVILETLAHWTSEGGLCVGVPVALPTGPMGNDSTFIVVDYRAGEGTFDDRARRLQADTLEGLEHLAFSGVDINRVLINRHSEGPALPVVVTNGLSWETLAEDSPVRLHGGVTQTPQVAMDIRMSMDEHRNLVLCIDHAREAIDGTVVEAILEAMARAIAAVGRRGELVLPAGDVLDLSHYSHNDKPTNLAPAGFLARIAAHLFGGTIAKDALICGERRISYAELGDHVSRIMAGLRERGLSRGEVVAVCLPRSPEHVMVTLACSLLGLVWVPIDVGSPPDRVGYLLQNCRAALVVGLSLAPGIGALPVEALLSAEVAADGLAAPEFLNELSASEDAAYYLYTSGTTGKPKCVVVANRATWNVIDHTLQFWGIGTEDVFISVTPLHHDMSVFDIYGALCAGASLVMPAVGEEKDAIGWNRLVERHRVSVWCSVPAILEMLLACQRGEQLKSLRLIAQGGDYIKPTVIEQLRRTHPATRLISLGGPTETTIWSIWHEIGPDDAAIIPYGRPLPGVSYFVLDERGEHCPPHVVGRIHTAGVAVAIGYLEDGGLSQNDFVSISAEDGRQVRAFRTGDRGFYRPDGTLIFAGRVNGYVKIRGVRVSLPDIENELAAHGSIKHVLAVDYPVGDAGELALAAIYVSEAGSGLPVGELRAFARQRLPETHVPIRFLRVEALPLSANGKPDRNRARQILLESDAAEGGGNGAIRPVPASPSSSGRILDIYLSVLGKARQDGHDEGVDFVSMGLLPSHLKTVAGRISGEFGVSLTAAHLLRCRNARQVEALLAR</sequence>
<dbReference type="Proteomes" id="UP001555786">
    <property type="component" value="Unassembled WGS sequence"/>
</dbReference>
<gene>
    <name evidence="5" type="ORF">ABXS05_14600</name>
</gene>
<evidence type="ECO:0000256" key="2">
    <source>
        <dbReference type="SAM" id="MobiDB-lite"/>
    </source>
</evidence>
<dbReference type="SUPFAM" id="SSF52777">
    <property type="entry name" value="CoA-dependent acyltransferases"/>
    <property type="match status" value="4"/>
</dbReference>
<name>A0ABV3PMV1_9HYPH</name>
<dbReference type="InterPro" id="IPR023213">
    <property type="entry name" value="CAT-like_dom_sf"/>
</dbReference>
<dbReference type="Gene3D" id="3.30.300.30">
    <property type="match status" value="1"/>
</dbReference>
<dbReference type="InterPro" id="IPR057737">
    <property type="entry name" value="Condensation_MtbB-like"/>
</dbReference>
<evidence type="ECO:0000259" key="4">
    <source>
        <dbReference type="Pfam" id="PF00668"/>
    </source>
</evidence>
<keyword evidence="6" id="KW-1185">Reference proteome</keyword>
<dbReference type="InterPro" id="IPR000873">
    <property type="entry name" value="AMP-dep_synth/lig_dom"/>
</dbReference>
<dbReference type="PANTHER" id="PTHR45527:SF10">
    <property type="entry name" value="PYOCHELIN SYNTHASE PCHF"/>
    <property type="match status" value="1"/>
</dbReference>
<dbReference type="PROSITE" id="PS00455">
    <property type="entry name" value="AMP_BINDING"/>
    <property type="match status" value="1"/>
</dbReference>
<reference evidence="5 6" key="1">
    <citation type="submission" date="2024-07" db="EMBL/GenBank/DDBJ databases">
        <title>Description of Labrys sedimenti sp. nov., isolated from a diclofenac-degrading enrichment culture.</title>
        <authorList>
            <person name="Tancsics A."/>
            <person name="Csepanyi A."/>
        </authorList>
    </citation>
    <scope>NUCLEOTIDE SEQUENCE [LARGE SCALE GENOMIC DNA]</scope>
    <source>
        <strain evidence="5 6">LMG 23578</strain>
    </source>
</reference>
<protein>
    <submittedName>
        <fullName evidence="5">Amino acid adenylation domain-containing protein</fullName>
    </submittedName>
</protein>
<dbReference type="PANTHER" id="PTHR45527">
    <property type="entry name" value="NONRIBOSOMAL PEPTIDE SYNTHETASE"/>
    <property type="match status" value="1"/>
</dbReference>
<evidence type="ECO:0000259" key="3">
    <source>
        <dbReference type="Pfam" id="PF00501"/>
    </source>
</evidence>
<organism evidence="5 6">
    <name type="scientific">Labrys neptuniae</name>
    <dbReference type="NCBI Taxonomy" id="376174"/>
    <lineage>
        <taxon>Bacteria</taxon>
        <taxon>Pseudomonadati</taxon>
        <taxon>Pseudomonadota</taxon>
        <taxon>Alphaproteobacteria</taxon>
        <taxon>Hyphomicrobiales</taxon>
        <taxon>Xanthobacteraceae</taxon>
        <taxon>Labrys</taxon>
    </lineage>
</organism>
<comment type="caution">
    <text evidence="5">The sequence shown here is derived from an EMBL/GenBank/DDBJ whole genome shotgun (WGS) entry which is preliminary data.</text>
</comment>
<feature type="domain" description="AMP-dependent synthetase/ligase" evidence="3">
    <location>
        <begin position="920"/>
        <end position="1256"/>
    </location>
</feature>
<dbReference type="SUPFAM" id="SSF56801">
    <property type="entry name" value="Acetyl-CoA synthetase-like"/>
    <property type="match status" value="1"/>
</dbReference>
<dbReference type="InterPro" id="IPR020845">
    <property type="entry name" value="AMP-binding_CS"/>
</dbReference>
<dbReference type="InterPro" id="IPR010071">
    <property type="entry name" value="AA_adenyl_dom"/>
</dbReference>
<proteinExistence type="predicted"/>
<dbReference type="InterPro" id="IPR001242">
    <property type="entry name" value="Condensation_dom"/>
</dbReference>
<keyword evidence="1" id="KW-0436">Ligase</keyword>
<dbReference type="Gene3D" id="3.30.559.10">
    <property type="entry name" value="Chloramphenicol acetyltransferase-like domain"/>
    <property type="match status" value="2"/>
</dbReference>
<evidence type="ECO:0000256" key="1">
    <source>
        <dbReference type="ARBA" id="ARBA00022598"/>
    </source>
</evidence>
<dbReference type="Gene3D" id="3.30.559.30">
    <property type="entry name" value="Nonribosomal peptide synthetase, condensation domain"/>
    <property type="match status" value="2"/>
</dbReference>
<dbReference type="CDD" id="cd19535">
    <property type="entry name" value="Cyc_NRPS"/>
    <property type="match status" value="1"/>
</dbReference>
<dbReference type="NCBIfam" id="TIGR01733">
    <property type="entry name" value="AA-adenyl-dom"/>
    <property type="match status" value="1"/>
</dbReference>
<evidence type="ECO:0000313" key="5">
    <source>
        <dbReference type="EMBL" id="MEW9306778.1"/>
    </source>
</evidence>
<dbReference type="InterPro" id="IPR045851">
    <property type="entry name" value="AMP-bd_C_sf"/>
</dbReference>
<feature type="region of interest" description="Disordered" evidence="2">
    <location>
        <begin position="445"/>
        <end position="465"/>
    </location>
</feature>
<accession>A0ABV3PMV1</accession>
<dbReference type="Gene3D" id="3.40.50.12780">
    <property type="entry name" value="N-terminal domain of ligase-like"/>
    <property type="match status" value="1"/>
</dbReference>
<dbReference type="Pfam" id="PF00668">
    <property type="entry name" value="Condensation"/>
    <property type="match status" value="2"/>
</dbReference>
<feature type="domain" description="Condensation" evidence="4">
    <location>
        <begin position="4"/>
        <end position="339"/>
    </location>
</feature>
<dbReference type="RefSeq" id="WP_367624403.1">
    <property type="nucleotide sequence ID" value="NZ_JBFNQD010000004.1"/>
</dbReference>
<dbReference type="InterPro" id="IPR042099">
    <property type="entry name" value="ANL_N_sf"/>
</dbReference>